<dbReference type="EMBL" id="CP048711">
    <property type="protein sequence ID" value="QIB65045.1"/>
    <property type="molecule type" value="Genomic_DNA"/>
</dbReference>
<feature type="transmembrane region" description="Helical" evidence="6">
    <location>
        <begin position="151"/>
        <end position="173"/>
    </location>
</feature>
<keyword evidence="8" id="KW-1185">Reference proteome</keyword>
<protein>
    <recommendedName>
        <fullName evidence="6">Probable membrane transporter protein</fullName>
    </recommendedName>
</protein>
<evidence type="ECO:0000256" key="1">
    <source>
        <dbReference type="ARBA" id="ARBA00004141"/>
    </source>
</evidence>
<evidence type="ECO:0000256" key="2">
    <source>
        <dbReference type="ARBA" id="ARBA00009142"/>
    </source>
</evidence>
<dbReference type="AlphaFoldDB" id="A0A6C0U3V8"/>
<proteinExistence type="inferred from homology"/>
<accession>A0A6C0U3V8</accession>
<dbReference type="RefSeq" id="WP_163494292.1">
    <property type="nucleotide sequence ID" value="NZ_CP048711.1"/>
</dbReference>
<sequence length="271" mass="27787">MSAGEIIPFIAVLCATGLIAGVLAGLLGVGGGIVIVPVLYTLFGLIGINDEIRMHMAVGTSLSTIILTSLSSMWAHLKRKSLDTVILRSWGIWIVVGAIAGTVLAGNVSGHFLSTVFAIIAFLMSMYMLFTSPDFRVTEKAPTGAAKAVCGITISGASAIMGIGGGTMFVPFFNAFGVPVHKSVGTAAGIGLLIALPATTGFIVAGLSVNGLPIGSLGYVSLIGMILLVPFTMIAAPLGAKIAHLLSPIILKRAFGCFLLITSLRMAVSLI</sequence>
<keyword evidence="3 6" id="KW-0812">Transmembrane</keyword>
<reference evidence="7 8" key="1">
    <citation type="submission" date="2020-02" db="EMBL/GenBank/DDBJ databases">
        <title>Genome sequencing for Kineobactrum sp. M2.</title>
        <authorList>
            <person name="Park S.-J."/>
        </authorList>
    </citation>
    <scope>NUCLEOTIDE SEQUENCE [LARGE SCALE GENOMIC DNA]</scope>
    <source>
        <strain evidence="7 8">M2</strain>
    </source>
</reference>
<keyword evidence="4 6" id="KW-1133">Transmembrane helix</keyword>
<gene>
    <name evidence="7" type="ORF">G3T16_06170</name>
</gene>
<organism evidence="7 8">
    <name type="scientific">Kineobactrum salinum</name>
    <dbReference type="NCBI Taxonomy" id="2708301"/>
    <lineage>
        <taxon>Bacteria</taxon>
        <taxon>Pseudomonadati</taxon>
        <taxon>Pseudomonadota</taxon>
        <taxon>Gammaproteobacteria</taxon>
        <taxon>Cellvibrionales</taxon>
        <taxon>Halieaceae</taxon>
        <taxon>Kineobactrum</taxon>
    </lineage>
</organism>
<feature type="transmembrane region" description="Helical" evidence="6">
    <location>
        <begin position="217"/>
        <end position="238"/>
    </location>
</feature>
<dbReference type="GO" id="GO:0005886">
    <property type="term" value="C:plasma membrane"/>
    <property type="evidence" value="ECO:0007669"/>
    <property type="project" value="UniProtKB-SubCell"/>
</dbReference>
<evidence type="ECO:0000313" key="8">
    <source>
        <dbReference type="Proteomes" id="UP000477680"/>
    </source>
</evidence>
<dbReference type="PANTHER" id="PTHR43483">
    <property type="entry name" value="MEMBRANE TRANSPORTER PROTEIN HI_0806-RELATED"/>
    <property type="match status" value="1"/>
</dbReference>
<evidence type="ECO:0000256" key="3">
    <source>
        <dbReference type="ARBA" id="ARBA00022692"/>
    </source>
</evidence>
<feature type="transmembrane region" description="Helical" evidence="6">
    <location>
        <begin position="85"/>
        <end position="105"/>
    </location>
</feature>
<dbReference type="KEGG" id="kim:G3T16_06170"/>
<feature type="transmembrane region" description="Helical" evidence="6">
    <location>
        <begin position="111"/>
        <end position="130"/>
    </location>
</feature>
<evidence type="ECO:0000313" key="7">
    <source>
        <dbReference type="EMBL" id="QIB65045.1"/>
    </source>
</evidence>
<keyword evidence="6" id="KW-1003">Cell membrane</keyword>
<dbReference type="Proteomes" id="UP000477680">
    <property type="component" value="Chromosome"/>
</dbReference>
<comment type="subcellular location">
    <subcellularLocation>
        <location evidence="6">Cell membrane</location>
        <topology evidence="6">Multi-pass membrane protein</topology>
    </subcellularLocation>
    <subcellularLocation>
        <location evidence="1">Membrane</location>
        <topology evidence="1">Multi-pass membrane protein</topology>
    </subcellularLocation>
</comment>
<evidence type="ECO:0000256" key="6">
    <source>
        <dbReference type="RuleBase" id="RU363041"/>
    </source>
</evidence>
<keyword evidence="5 6" id="KW-0472">Membrane</keyword>
<feature type="transmembrane region" description="Helical" evidence="6">
    <location>
        <begin position="52"/>
        <end position="73"/>
    </location>
</feature>
<dbReference type="PANTHER" id="PTHR43483:SF3">
    <property type="entry name" value="MEMBRANE TRANSPORTER PROTEIN HI_0806-RELATED"/>
    <property type="match status" value="1"/>
</dbReference>
<evidence type="ECO:0000256" key="5">
    <source>
        <dbReference type="ARBA" id="ARBA00023136"/>
    </source>
</evidence>
<dbReference type="Pfam" id="PF01925">
    <property type="entry name" value="TauE"/>
    <property type="match status" value="1"/>
</dbReference>
<comment type="similarity">
    <text evidence="2 6">Belongs to the 4-toluene sulfonate uptake permease (TSUP) (TC 2.A.102) family.</text>
</comment>
<name>A0A6C0U3V8_9GAMM</name>
<evidence type="ECO:0000256" key="4">
    <source>
        <dbReference type="ARBA" id="ARBA00022989"/>
    </source>
</evidence>
<feature type="transmembrane region" description="Helical" evidence="6">
    <location>
        <begin position="185"/>
        <end position="205"/>
    </location>
</feature>
<feature type="transmembrane region" description="Helical" evidence="6">
    <location>
        <begin position="250"/>
        <end position="268"/>
    </location>
</feature>
<feature type="transmembrane region" description="Helical" evidence="6">
    <location>
        <begin position="7"/>
        <end position="40"/>
    </location>
</feature>
<dbReference type="InterPro" id="IPR002781">
    <property type="entry name" value="TM_pro_TauE-like"/>
</dbReference>